<dbReference type="PROSITE" id="PS50067">
    <property type="entry name" value="KINESIN_MOTOR_2"/>
    <property type="match status" value="1"/>
</dbReference>
<gene>
    <name evidence="10" type="ORF">GMRT_14382</name>
</gene>
<feature type="compositionally biased region" description="Low complexity" evidence="8">
    <location>
        <begin position="969"/>
        <end position="982"/>
    </location>
</feature>
<proteinExistence type="inferred from homology"/>
<comment type="subcellular location">
    <subcellularLocation>
        <location evidence="1">Cytoplasm</location>
    </subcellularLocation>
</comment>
<dbReference type="AlphaFoldDB" id="A0A4Z1SR92"/>
<keyword evidence="5 7" id="KW-0175">Coiled coil</keyword>
<feature type="coiled-coil region" evidence="7">
    <location>
        <begin position="483"/>
        <end position="546"/>
    </location>
</feature>
<dbReference type="GO" id="GO:0007018">
    <property type="term" value="P:microtubule-based movement"/>
    <property type="evidence" value="ECO:0007669"/>
    <property type="project" value="InterPro"/>
</dbReference>
<dbReference type="VEuPathDB" id="GiardiaDB:GMRT_14382"/>
<evidence type="ECO:0000256" key="8">
    <source>
        <dbReference type="SAM" id="MobiDB-lite"/>
    </source>
</evidence>
<dbReference type="PRINTS" id="PR00380">
    <property type="entry name" value="KINESINHEAVY"/>
</dbReference>
<evidence type="ECO:0000256" key="6">
    <source>
        <dbReference type="PROSITE-ProRule" id="PRU00283"/>
    </source>
</evidence>
<feature type="compositionally biased region" description="Low complexity" evidence="8">
    <location>
        <begin position="415"/>
        <end position="424"/>
    </location>
</feature>
<accession>A0A4Z1SR92</accession>
<dbReference type="SMART" id="SM00129">
    <property type="entry name" value="KISc"/>
    <property type="match status" value="1"/>
</dbReference>
<feature type="region of interest" description="Disordered" evidence="8">
    <location>
        <begin position="1044"/>
        <end position="1065"/>
    </location>
</feature>
<dbReference type="PANTHER" id="PTHR47969">
    <property type="entry name" value="CHROMOSOME-ASSOCIATED KINESIN KIF4A-RELATED"/>
    <property type="match status" value="1"/>
</dbReference>
<evidence type="ECO:0000256" key="1">
    <source>
        <dbReference type="ARBA" id="ARBA00004496"/>
    </source>
</evidence>
<feature type="compositionally biased region" description="Polar residues" evidence="8">
    <location>
        <begin position="936"/>
        <end position="963"/>
    </location>
</feature>
<dbReference type="SUPFAM" id="SSF52540">
    <property type="entry name" value="P-loop containing nucleoside triphosphate hydrolases"/>
    <property type="match status" value="1"/>
</dbReference>
<organism evidence="10 11">
    <name type="scientific">Giardia muris</name>
    <dbReference type="NCBI Taxonomy" id="5742"/>
    <lineage>
        <taxon>Eukaryota</taxon>
        <taxon>Metamonada</taxon>
        <taxon>Diplomonadida</taxon>
        <taxon>Hexamitidae</taxon>
        <taxon>Giardiinae</taxon>
        <taxon>Giardia</taxon>
    </lineage>
</organism>
<dbReference type="GO" id="GO:0005524">
    <property type="term" value="F:ATP binding"/>
    <property type="evidence" value="ECO:0007669"/>
    <property type="project" value="UniProtKB-UniRule"/>
</dbReference>
<dbReference type="Pfam" id="PF00225">
    <property type="entry name" value="Kinesin"/>
    <property type="match status" value="1"/>
</dbReference>
<keyword evidence="11" id="KW-1185">Reference proteome</keyword>
<dbReference type="GO" id="GO:0005737">
    <property type="term" value="C:cytoplasm"/>
    <property type="evidence" value="ECO:0007669"/>
    <property type="project" value="UniProtKB-SubCell"/>
</dbReference>
<feature type="coiled-coil region" evidence="7">
    <location>
        <begin position="595"/>
        <end position="622"/>
    </location>
</feature>
<evidence type="ECO:0000256" key="3">
    <source>
        <dbReference type="ARBA" id="ARBA00022741"/>
    </source>
</evidence>
<comment type="similarity">
    <text evidence="6">Belongs to the TRAFAC class myosin-kinesin ATPase superfamily. Kinesin family.</text>
</comment>
<dbReference type="GO" id="GO:0007052">
    <property type="term" value="P:mitotic spindle organization"/>
    <property type="evidence" value="ECO:0007669"/>
    <property type="project" value="TreeGrafter"/>
</dbReference>
<keyword evidence="3 6" id="KW-0547">Nucleotide-binding</keyword>
<dbReference type="Gene3D" id="3.40.850.10">
    <property type="entry name" value="Kinesin motor domain"/>
    <property type="match status" value="1"/>
</dbReference>
<dbReference type="InterPro" id="IPR001752">
    <property type="entry name" value="Kinesin_motor_dom"/>
</dbReference>
<dbReference type="CDD" id="cd00106">
    <property type="entry name" value="KISc"/>
    <property type="match status" value="1"/>
</dbReference>
<evidence type="ECO:0000259" key="9">
    <source>
        <dbReference type="PROSITE" id="PS50067"/>
    </source>
</evidence>
<dbReference type="GO" id="GO:0005875">
    <property type="term" value="C:microtubule associated complex"/>
    <property type="evidence" value="ECO:0007669"/>
    <property type="project" value="TreeGrafter"/>
</dbReference>
<evidence type="ECO:0000313" key="10">
    <source>
        <dbReference type="EMBL" id="TNJ28230.1"/>
    </source>
</evidence>
<name>A0A4Z1SR92_GIAMU</name>
<evidence type="ECO:0000256" key="4">
    <source>
        <dbReference type="ARBA" id="ARBA00022840"/>
    </source>
</evidence>
<dbReference type="GO" id="GO:0003777">
    <property type="term" value="F:microtubule motor activity"/>
    <property type="evidence" value="ECO:0007669"/>
    <property type="project" value="InterPro"/>
</dbReference>
<dbReference type="InterPro" id="IPR036961">
    <property type="entry name" value="Kinesin_motor_dom_sf"/>
</dbReference>
<feature type="region of interest" description="Disordered" evidence="8">
    <location>
        <begin position="415"/>
        <end position="446"/>
    </location>
</feature>
<dbReference type="GO" id="GO:0051231">
    <property type="term" value="P:spindle elongation"/>
    <property type="evidence" value="ECO:0007669"/>
    <property type="project" value="TreeGrafter"/>
</dbReference>
<dbReference type="OrthoDB" id="3176171at2759"/>
<dbReference type="EMBL" id="VDLU01000002">
    <property type="protein sequence ID" value="TNJ28230.1"/>
    <property type="molecule type" value="Genomic_DNA"/>
</dbReference>
<evidence type="ECO:0000256" key="2">
    <source>
        <dbReference type="ARBA" id="ARBA00022490"/>
    </source>
</evidence>
<keyword evidence="6" id="KW-0505">Motor protein</keyword>
<dbReference type="GO" id="GO:0008017">
    <property type="term" value="F:microtubule binding"/>
    <property type="evidence" value="ECO:0007669"/>
    <property type="project" value="InterPro"/>
</dbReference>
<protein>
    <submittedName>
        <fullName evidence="10">Kinesin like protein</fullName>
    </submittedName>
</protein>
<dbReference type="InterPro" id="IPR027640">
    <property type="entry name" value="Kinesin-like_fam"/>
</dbReference>
<evidence type="ECO:0000256" key="5">
    <source>
        <dbReference type="ARBA" id="ARBA00023054"/>
    </source>
</evidence>
<keyword evidence="4 6" id="KW-0067">ATP-binding</keyword>
<sequence>MVSKVEVYVRCRPVDGDEIPLNSETTATGTTITVPKIGSGQDEPATEREYQVDGLWPGSASQTQMFENVALPVVERVLDGYNGTICCYGATGTGKTYTIFGERGNEGMLSRAIQHLFRQQEVRQSSVDIGFVCSFLEIYLDKTYDLLGDRDTKEDAYAPDKGLQLRQNSEGLVYAEGLTLHPVGTKDDMIGLLKQGMQRRATYSTASNERSSRSHSIFFITVNMKNRLTSTTSSPTLTFVDLAGSERLAKSASEGTRKLEAASINRSLSALGNVVQALARGASYIPYRDSKLTRILKDAFGGSCHTTMVCTVCPRVSDYEETMSTISFAHRCRNITNQPKVSVVDLSTADAETRIRKLVAEVAELRTKLYEEEGINRSLNSRIGDLAALLEKAGGCVIGPGGELLDADGNLILSSRGSRSRPSSAYDDGKSPLSSPTRRRVALRGVQDDNSKALRTAVSQMQAKLEQRTTDLRTIQAESRTANERTTKQIAEQKAEIDRLMRELTAQQYEHTAEVTRLSEEHAREIQGLLRSVSEAEARNARLLTQLPQVAAQKTRDDRTQADIEAELRCTIEAEKSTFAAELDCLMINQREELQRHFQYELNLLQQRLRDAEEQALTRERDYANRLQKLLNAASWLAREYGRVSRTLHECCEGKHPVALIAAPSSGTMRTHPRMRSVAEAPGEPSGGACMSSSNLKLVEDEVASEHFNSTPNVSEHGGVAHTVEDEDLQIGMLTGTGRSRRYALSTTSPGNMGVGRGLASACPGYSPTQTGKPVQHGAIVLPLNLYPAPVPADHVETITQETTELRELRYREEFTGGAPVSPPRGGTPLVTNPSLVATSRPASAVGLSTIRPYSGYSNRPYDYELTGTGKVRKVRPRSSSGAKKFITTVGSPTRYPGGNIENDPNVYNTLQPQAQSRATSGASTASVASVNLAGTGSMSKQRQSTSAAVSGTLTKTLTSRPASSRRVAPATQAPTGPPTKARIPGGGAASPWQDNLNLSSIASRDGESELSKEQMLMLELEQERRKTRRLKQATLHQQYLLNGRAQGSGRQPVTRASRIEIYEK</sequence>
<keyword evidence="2" id="KW-0963">Cytoplasm</keyword>
<feature type="region of interest" description="Disordered" evidence="8">
    <location>
        <begin position="888"/>
        <end position="908"/>
    </location>
</feature>
<evidence type="ECO:0000313" key="11">
    <source>
        <dbReference type="Proteomes" id="UP000315496"/>
    </source>
</evidence>
<dbReference type="Proteomes" id="UP000315496">
    <property type="component" value="Chromosome 2"/>
</dbReference>
<feature type="domain" description="Kinesin motor" evidence="9">
    <location>
        <begin position="4"/>
        <end position="335"/>
    </location>
</feature>
<dbReference type="PANTHER" id="PTHR47969:SF15">
    <property type="entry name" value="CHROMOSOME-ASSOCIATED KINESIN KIF4A-RELATED"/>
    <property type="match status" value="1"/>
</dbReference>
<evidence type="ECO:0000256" key="7">
    <source>
        <dbReference type="SAM" id="Coils"/>
    </source>
</evidence>
<feature type="binding site" evidence="6">
    <location>
        <begin position="89"/>
        <end position="96"/>
    </location>
    <ligand>
        <name>ATP</name>
        <dbReference type="ChEBI" id="CHEBI:30616"/>
    </ligand>
</feature>
<reference evidence="10 11" key="1">
    <citation type="submission" date="2019-05" db="EMBL/GenBank/DDBJ databases">
        <title>The compact genome of Giardia muris reveals important steps in the evolution of intestinal protozoan parasites.</title>
        <authorList>
            <person name="Xu F."/>
            <person name="Jimenez-Gonzalez A."/>
            <person name="Einarsson E."/>
            <person name="Astvaldsson A."/>
            <person name="Peirasmaki D."/>
            <person name="Eckmann L."/>
            <person name="Andersson J.O."/>
            <person name="Svard S.G."/>
            <person name="Jerlstrom-Hultqvist J."/>
        </authorList>
    </citation>
    <scope>NUCLEOTIDE SEQUENCE [LARGE SCALE GENOMIC DNA]</scope>
    <source>
        <strain evidence="10 11">Roberts-Thomson</strain>
    </source>
</reference>
<comment type="caution">
    <text evidence="10">The sequence shown here is derived from an EMBL/GenBank/DDBJ whole genome shotgun (WGS) entry which is preliminary data.</text>
</comment>
<feature type="region of interest" description="Disordered" evidence="8">
    <location>
        <begin position="936"/>
        <end position="995"/>
    </location>
</feature>
<dbReference type="InterPro" id="IPR027417">
    <property type="entry name" value="P-loop_NTPase"/>
</dbReference>